<reference evidence="16" key="1">
    <citation type="submission" date="2016-01" db="EMBL/GenBank/DDBJ databases">
        <authorList>
            <person name="Mitreva M."/>
            <person name="Pepin K.H."/>
            <person name="Mihindukulasuriya K.A."/>
            <person name="Fulton R."/>
            <person name="Fronick C."/>
            <person name="O'Laughlin M."/>
            <person name="Miner T."/>
            <person name="Herter B."/>
            <person name="Rosa B.A."/>
            <person name="Cordes M."/>
            <person name="Tomlinson C."/>
            <person name="Wollam A."/>
            <person name="Palsikar V.B."/>
            <person name="Mardis E.R."/>
            <person name="Wilson R.K."/>
        </authorList>
    </citation>
    <scope>NUCLEOTIDE SEQUENCE [LARGE SCALE GENOMIC DNA]</scope>
    <source>
        <strain evidence="16">DNF00896</strain>
    </source>
</reference>
<feature type="active site" description="Proton acceptor for HNH nuclease domain" evidence="13">
    <location>
        <position position="868"/>
    </location>
</feature>
<comment type="similarity">
    <text evidence="13">Belongs to the CRISPR-associated Cas9 family.</text>
</comment>
<dbReference type="GO" id="GO:0003723">
    <property type="term" value="F:RNA binding"/>
    <property type="evidence" value="ECO:0007669"/>
    <property type="project" value="UniProtKB-UniRule"/>
</dbReference>
<comment type="caution">
    <text evidence="13">Lacks conserved residue(s) required for the propagation of feature annotation.</text>
</comment>
<keyword evidence="7" id="KW-0460">Magnesium</keyword>
<comment type="domain">
    <text evidence="13">Has 2 endonuclease domains. The discontinuous RuvC-like domain cleaves the target DNA noncomplementary to crRNA while the HNH nuclease domain cleaves the target DNA complementary to crRNA.</text>
</comment>
<dbReference type="Pfam" id="PF22702">
    <property type="entry name" value="Cas9_RuvC"/>
    <property type="match status" value="1"/>
</dbReference>
<dbReference type="GO" id="GO:0046872">
    <property type="term" value="F:metal ion binding"/>
    <property type="evidence" value="ECO:0007669"/>
    <property type="project" value="UniProtKB-UniRule"/>
</dbReference>
<dbReference type="HAMAP" id="MF_01480">
    <property type="entry name" value="Cas9"/>
    <property type="match status" value="1"/>
</dbReference>
<evidence type="ECO:0000256" key="2">
    <source>
        <dbReference type="ARBA" id="ARBA00005244"/>
    </source>
</evidence>
<proteinExistence type="inferred from homology"/>
<comment type="caution">
    <text evidence="15">The sequence shown here is derived from an EMBL/GenBank/DDBJ whole genome shotgun (WGS) entry which is preliminary data.</text>
</comment>
<dbReference type="STRING" id="467210.HMPREF1866_01993"/>
<evidence type="ECO:0000256" key="1">
    <source>
        <dbReference type="ARBA" id="ARBA00001946"/>
    </source>
</evidence>
<evidence type="ECO:0000256" key="3">
    <source>
        <dbReference type="ARBA" id="ARBA00022722"/>
    </source>
</evidence>
<name>A0A133ZK65_9FIRM</name>
<dbReference type="RefSeq" id="WP_060931653.1">
    <property type="nucleotide sequence ID" value="NZ_KQ959838.1"/>
</dbReference>
<comment type="subunit">
    <text evidence="12 13">Monomer. Binds crRNA and tracrRNA.</text>
</comment>
<evidence type="ECO:0000256" key="8">
    <source>
        <dbReference type="ARBA" id="ARBA00022884"/>
    </source>
</evidence>
<keyword evidence="5 13" id="KW-0255">Endonuclease</keyword>
<evidence type="ECO:0000256" key="11">
    <source>
        <dbReference type="ARBA" id="ARBA00023211"/>
    </source>
</evidence>
<evidence type="ECO:0000256" key="10">
    <source>
        <dbReference type="ARBA" id="ARBA00023125"/>
    </source>
</evidence>
<keyword evidence="11" id="KW-0464">Manganese</keyword>
<dbReference type="InterPro" id="IPR003615">
    <property type="entry name" value="HNH_nuc"/>
</dbReference>
<comment type="function">
    <text evidence="13">CRISPR (clustered regularly interspaced short palindromic repeat) is an adaptive immune system that provides protection against mobile genetic elements (viruses, transposable elements and conjugative plasmids). CRISPR clusters contain spacers, sequences complementary to antecedent mobile elements, and target invading nucleic acids. CRISPR clusters are transcribed and processed into CRISPR RNA (crRNA). In type II CRISPR systems correct processing of pre-crRNA requires a trans-encoded small RNA (tracrRNA), endogenous ribonuclease 3 (rnc) and this protein. The tracrRNA serves as a guide for ribonuclease 3-aided processing of pre-crRNA. Subsequently Cas9/crRNA/tracrRNA endonucleolytically cleaves linear or circular dsDNA target complementary to the spacer; Cas9 is inactive in the absence of the 2 guide RNAs (gRNA). Cas9 recognizes the protospacer adjacent motif (PAM) in the CRISPR repeat sequences to help distinguish self versus nonself, as targets within the bacterial CRISPR locus do not have PAMs. PAM recognition is also required for catalytic activity.</text>
</comment>
<dbReference type="GO" id="GO:0016787">
    <property type="term" value="F:hydrolase activity"/>
    <property type="evidence" value="ECO:0007669"/>
    <property type="project" value="UniProtKB-KW"/>
</dbReference>
<dbReference type="InterPro" id="IPR055228">
    <property type="entry name" value="Cas9_RuvC"/>
</dbReference>
<dbReference type="Proteomes" id="UP000070394">
    <property type="component" value="Unassembled WGS sequence"/>
</dbReference>
<evidence type="ECO:0000256" key="12">
    <source>
        <dbReference type="ARBA" id="ARBA00046380"/>
    </source>
</evidence>
<dbReference type="InterPro" id="IPR032237">
    <property type="entry name" value="Cas9_PI"/>
</dbReference>
<evidence type="ECO:0000313" key="16">
    <source>
        <dbReference type="Proteomes" id="UP000070394"/>
    </source>
</evidence>
<keyword evidence="10 13" id="KW-0238">DNA-binding</keyword>
<keyword evidence="9 13" id="KW-0051">Antiviral defense</keyword>
<comment type="similarity">
    <text evidence="2">Belongs to the CRISPR-associated protein Cas9 family. Subtype II-A subfamily.</text>
</comment>
<evidence type="ECO:0000259" key="14">
    <source>
        <dbReference type="PROSITE" id="PS51749"/>
    </source>
</evidence>
<dbReference type="PROSITE" id="PS51749">
    <property type="entry name" value="HNH_CAS9"/>
    <property type="match status" value="1"/>
</dbReference>
<dbReference type="InterPro" id="IPR028629">
    <property type="entry name" value="Cas9"/>
</dbReference>
<dbReference type="Pfam" id="PF16595">
    <property type="entry name" value="Cas9_PI"/>
    <property type="match status" value="1"/>
</dbReference>
<feature type="domain" description="HNH Cas9-type" evidence="14">
    <location>
        <begin position="781"/>
        <end position="952"/>
    </location>
</feature>
<accession>A0A133ZK65</accession>
<dbReference type="GO" id="GO:0043571">
    <property type="term" value="P:maintenance of CRISPR repeat elements"/>
    <property type="evidence" value="ECO:0007669"/>
    <property type="project" value="UniProtKB-UniRule"/>
</dbReference>
<evidence type="ECO:0000256" key="4">
    <source>
        <dbReference type="ARBA" id="ARBA00022723"/>
    </source>
</evidence>
<dbReference type="InterPro" id="IPR033114">
    <property type="entry name" value="HNH_CAS9"/>
</dbReference>
<dbReference type="PATRIC" id="fig|467210.3.peg.1971"/>
<keyword evidence="3 13" id="KW-0540">Nuclease</keyword>
<dbReference type="EMBL" id="LSDA01000108">
    <property type="protein sequence ID" value="KXB55771.1"/>
    <property type="molecule type" value="Genomic_DNA"/>
</dbReference>
<comment type="cofactor">
    <cofactor evidence="1">
        <name>Mg(2+)</name>
        <dbReference type="ChEBI" id="CHEBI:18420"/>
    </cofactor>
</comment>
<evidence type="ECO:0000313" key="15">
    <source>
        <dbReference type="EMBL" id="KXB55771.1"/>
    </source>
</evidence>
<protein>
    <recommendedName>
        <fullName evidence="13">CRISPR-associated endonuclease Cas9</fullName>
        <ecNumber evidence="13">3.1.-.-</ecNumber>
    </recommendedName>
</protein>
<gene>
    <name evidence="13" type="primary">cas9</name>
    <name evidence="15" type="ORF">HMPREF1866_01993</name>
</gene>
<dbReference type="GO" id="GO:0051607">
    <property type="term" value="P:defense response to virus"/>
    <property type="evidence" value="ECO:0007669"/>
    <property type="project" value="UniProtKB-UniRule"/>
</dbReference>
<dbReference type="InterPro" id="IPR032240">
    <property type="entry name" value="Cas9_REC"/>
</dbReference>
<dbReference type="EC" id="3.1.-.-" evidence="13"/>
<dbReference type="GO" id="GO:0004519">
    <property type="term" value="F:endonuclease activity"/>
    <property type="evidence" value="ECO:0007669"/>
    <property type="project" value="UniProtKB-UniRule"/>
</dbReference>
<evidence type="ECO:0000256" key="9">
    <source>
        <dbReference type="ARBA" id="ARBA00023118"/>
    </source>
</evidence>
<keyword evidence="16" id="KW-1185">Reference proteome</keyword>
<evidence type="ECO:0000256" key="5">
    <source>
        <dbReference type="ARBA" id="ARBA00022759"/>
    </source>
</evidence>
<dbReference type="NCBIfam" id="TIGR01865">
    <property type="entry name" value="cas_Csn1"/>
    <property type="match status" value="1"/>
</dbReference>
<dbReference type="GO" id="GO:0003677">
    <property type="term" value="F:DNA binding"/>
    <property type="evidence" value="ECO:0007669"/>
    <property type="project" value="UniProtKB-UniRule"/>
</dbReference>
<evidence type="ECO:0000256" key="6">
    <source>
        <dbReference type="ARBA" id="ARBA00022801"/>
    </source>
</evidence>
<evidence type="ECO:0000256" key="7">
    <source>
        <dbReference type="ARBA" id="ARBA00022842"/>
    </source>
</evidence>
<sequence>MEKQEYYLGLDMGISSVGWAVTNDKYELLRKKGKDMWGIREFEEADSSAERRTHRVNRRRRQRQVARMGLLKEYFSDAIEKVDSNFFIRIENSKYFFEDKDGRLSSKNGIFDDADYKDVDYYTEYPTIFHLRKALLDIEDTGKEYDVRLVYLALVNMFKHRGHFLLNTEGDALSSEQVNTTYQELLEILENNYDISLESRDIKDVIDIISSSDNGRKKKHEQILELFGVKKSDKRANELLKCLCGLSVNAKLIFDENYEEKVDLCFHDFSYTDKIPDLMEKLSEEEYYVVEQLKSIYDYSILAGTLKGYDYLSCARVELYEKHREDLKLLKALYRRYKTNEEYNDMFKSDKEGTYSAYVNSFNSSDSSVKIKKYRWNMKGRTIDNLYGTIKKAFKDNTDDKDVQSMMESIDKEQFLPKQLTGANGVIPNQVHKKEMERILKKAQNYLPFLKEKDESELTVSERILRLFTFQIPYYVGPLGENSKTGWVVRREGGRVLPWNIDEKIDMSATSEAFIGNLIRKCTYLSDEKVMPKASLSYERYCVLNEINNICIDGERLDTELKQKIYTECFMKGKRVTRKQICNYLVAQGCIKSDEQVTGIDINVNSSLSSYGKMFAIFGEHLKEDAIRKVAEEIIYWGTIFSDSKKMFRKHLTKYVEQGILGESQVKRILGYKFKDWGRFSKALLTLQGIDKSTGELLSLENAMWEYSLNFMELINSDDFTFKDELANRRTSAIKSLSEFTYEDLEDTYFSVPVKRMIWQTILVVREIEQIMGYAPKKVFVEMARSEEEKGDKGRKDSRGTQLLELYKNIKNTENHDWKKEISEANESGKLRSKKLYLYYTQMGRDMYTGEEINIDMLYDDSMYDIDHIYPRHYVKDDSIVNNLVLVNRRANQDIKKDLYPIPDKIISNPKVQELWKMLHKQNLITDEKYKRLMSRSPFTEKQLGDFIARQLVETRQGTKGIAELLGQLFKDTEIVYAKATNVSDFRRDNGFVKSRLVNDFHHAQDAYLNIVVGNVYYTKFTKNPWNFIKKDFDKDRNKNGYNLAKMFDRDVVRGDDTAWIASKKDTQGTIETVRKMMRKNTPLMTRMSFEQHGGIANATLYSAKKAKVENYIPLKSSDIRLSDVKKYGGFTSATVAYYFIVHHKEGKKENTTIEALPLYCKRKVENEENGLLKYCEEVLGYGDVKILFNKLKIQSLLDINGYQAHLSGKTGNQLTLRNAMNLCVPEKWTAYIKKLEKLVVGHVKEQEISSEANIELYDLLTDKHLNSVYAKRPNAYGQKLIDNRSRFVNLKPESQCEAILQILKLTKIGNNETNLKLIGESEHSGKMLISKNLKDTDKPAIICQSVTGLYERKIYIFDEQLDK</sequence>
<keyword evidence="8 13" id="KW-0694">RNA-binding</keyword>
<evidence type="ECO:0000256" key="13">
    <source>
        <dbReference type="HAMAP-Rule" id="MF_01480"/>
    </source>
</evidence>
<keyword evidence="4" id="KW-0479">Metal-binding</keyword>
<dbReference type="OrthoDB" id="9757607at2"/>
<organism evidence="15 16">
    <name type="scientific">Lachnoanaerobaculum saburreum</name>
    <dbReference type="NCBI Taxonomy" id="467210"/>
    <lineage>
        <taxon>Bacteria</taxon>
        <taxon>Bacillati</taxon>
        <taxon>Bacillota</taxon>
        <taxon>Clostridia</taxon>
        <taxon>Lachnospirales</taxon>
        <taxon>Lachnospiraceae</taxon>
        <taxon>Lachnoanaerobaculum</taxon>
    </lineage>
</organism>
<dbReference type="Pfam" id="PF16592">
    <property type="entry name" value="Cas9_REC"/>
    <property type="match status" value="1"/>
</dbReference>
<keyword evidence="6 13" id="KW-0378">Hydrolase</keyword>
<dbReference type="Pfam" id="PF13395">
    <property type="entry name" value="HNH_4"/>
    <property type="match status" value="1"/>
</dbReference>
<feature type="active site" description="For RuvC-like nuclease domain" evidence="13">
    <location>
        <position position="11"/>
    </location>
</feature>